<dbReference type="Proteomes" id="UP001151287">
    <property type="component" value="Unassembled WGS sequence"/>
</dbReference>
<keyword evidence="5" id="KW-0325">Glycoprotein</keyword>
<evidence type="ECO:0000313" key="9">
    <source>
        <dbReference type="EMBL" id="KAJ1684859.1"/>
    </source>
</evidence>
<keyword evidence="4" id="KW-0808">Transferase</keyword>
<feature type="region of interest" description="Disordered" evidence="6">
    <location>
        <begin position="42"/>
        <end position="124"/>
    </location>
</feature>
<dbReference type="Pfam" id="PF04577">
    <property type="entry name" value="Glyco_transf_61"/>
    <property type="match status" value="1"/>
</dbReference>
<comment type="caution">
    <text evidence="9">The sequence shown here is derived from an EMBL/GenBank/DDBJ whole genome shotgun (WGS) entry which is preliminary data.</text>
</comment>
<evidence type="ECO:0000259" key="8">
    <source>
        <dbReference type="Pfam" id="PF04577"/>
    </source>
</evidence>
<dbReference type="GO" id="GO:0016763">
    <property type="term" value="F:pentosyltransferase activity"/>
    <property type="evidence" value="ECO:0007669"/>
    <property type="project" value="UniProtKB-ARBA"/>
</dbReference>
<evidence type="ECO:0000256" key="7">
    <source>
        <dbReference type="SAM" id="Phobius"/>
    </source>
</evidence>
<comment type="subcellular location">
    <subcellularLocation>
        <location evidence="1">Golgi apparatus membrane</location>
        <topology evidence="1">Single-pass type II membrane protein</topology>
    </subcellularLocation>
</comment>
<dbReference type="InterPro" id="IPR007657">
    <property type="entry name" value="Glycosyltransferase_61"/>
</dbReference>
<feature type="compositionally biased region" description="Polar residues" evidence="6">
    <location>
        <begin position="52"/>
        <end position="76"/>
    </location>
</feature>
<feature type="domain" description="Glycosyltransferase 61 catalytic" evidence="8">
    <location>
        <begin position="301"/>
        <end position="456"/>
    </location>
</feature>
<dbReference type="OrthoDB" id="529273at2759"/>
<sequence length="550" mass="62347">MKGVRTNYVVIMSSCFIFLLVYFSTPDQFVNRLRSFPFSTAKDDKATREPSLATQTPVQNQSKPSIQTPSPETPAQEQYVPSIPNTQKKETTVEEFETSNGTTEERPVIQQAGPSLEEEKEPVQEQFLPSVQVPQDDFIPEQFQPSVPIPQKQEQLVADGVKLFKKPPCDFSDMQFDLCDVEGDVRVHGKSSSVFSVTSLENYNSEANNETWSVRPHPRKYAAELMAQFREVQIKVADYAQVPNCDVIHNSAAVIFATGGFNGNYFHDFTDLIVPLFITSYQFKGEVQFLVSNAQVWFVLKYTGLLRKLSNYEILDFDKEERIHCYPRVIVGLSKHKDLIVEPSRAPNHISTVEFGHFAKMAYSLERNTTTKLGEGSAKKPRLLIMARNHSRALMNREEIVPLIEALGFEVVIGNALFSMEVGEFARLVNSADVMMGVHGAGLTNFVFLPTNAVLIQIVPLGNYERTCQYDFGEPAVDMGLQYLQYSISEEESTLTDLYPINHPVFRNPESIHRQGWQTANGIYLGKQNVRLNFTRFRPILEKTLDLLRQ</sequence>
<gene>
    <name evidence="9" type="ORF">LUZ63_016249</name>
</gene>
<evidence type="ECO:0000256" key="2">
    <source>
        <dbReference type="ARBA" id="ARBA00004881"/>
    </source>
</evidence>
<organism evidence="9 10">
    <name type="scientific">Rhynchospora breviuscula</name>
    <dbReference type="NCBI Taxonomy" id="2022672"/>
    <lineage>
        <taxon>Eukaryota</taxon>
        <taxon>Viridiplantae</taxon>
        <taxon>Streptophyta</taxon>
        <taxon>Embryophyta</taxon>
        <taxon>Tracheophyta</taxon>
        <taxon>Spermatophyta</taxon>
        <taxon>Magnoliopsida</taxon>
        <taxon>Liliopsida</taxon>
        <taxon>Poales</taxon>
        <taxon>Cyperaceae</taxon>
        <taxon>Cyperoideae</taxon>
        <taxon>Rhynchosporeae</taxon>
        <taxon>Rhynchospora</taxon>
    </lineage>
</organism>
<dbReference type="GO" id="GO:0000139">
    <property type="term" value="C:Golgi membrane"/>
    <property type="evidence" value="ECO:0007669"/>
    <property type="project" value="UniProtKB-SubCell"/>
</dbReference>
<reference evidence="9" key="1">
    <citation type="journal article" date="2022" name="Cell">
        <title>Repeat-based holocentromeres influence genome architecture and karyotype evolution.</title>
        <authorList>
            <person name="Hofstatter P.G."/>
            <person name="Thangavel G."/>
            <person name="Lux T."/>
            <person name="Neumann P."/>
            <person name="Vondrak T."/>
            <person name="Novak P."/>
            <person name="Zhang M."/>
            <person name="Costa L."/>
            <person name="Castellani M."/>
            <person name="Scott A."/>
            <person name="Toegelov H."/>
            <person name="Fuchs J."/>
            <person name="Mata-Sucre Y."/>
            <person name="Dias Y."/>
            <person name="Vanzela A.L.L."/>
            <person name="Huettel B."/>
            <person name="Almeida C.C.S."/>
            <person name="Simkova H."/>
            <person name="Souza G."/>
            <person name="Pedrosa-Harand A."/>
            <person name="Macas J."/>
            <person name="Mayer K.F.X."/>
            <person name="Houben A."/>
            <person name="Marques A."/>
        </authorList>
    </citation>
    <scope>NUCLEOTIDE SEQUENCE</scope>
    <source>
        <strain evidence="9">RhyBre1mFocal</strain>
    </source>
</reference>
<protein>
    <recommendedName>
        <fullName evidence="8">Glycosyltransferase 61 catalytic domain-containing protein</fullName>
    </recommendedName>
</protein>
<evidence type="ECO:0000256" key="5">
    <source>
        <dbReference type="ARBA" id="ARBA00023180"/>
    </source>
</evidence>
<feature type="transmembrane region" description="Helical" evidence="7">
    <location>
        <begin position="7"/>
        <end position="25"/>
    </location>
</feature>
<keyword evidence="7" id="KW-0472">Membrane</keyword>
<dbReference type="PANTHER" id="PTHR20961">
    <property type="entry name" value="GLYCOSYLTRANSFERASE"/>
    <property type="match status" value="1"/>
</dbReference>
<evidence type="ECO:0000313" key="10">
    <source>
        <dbReference type="Proteomes" id="UP001151287"/>
    </source>
</evidence>
<name>A0A9Q0C0W8_9POAL</name>
<accession>A0A9Q0C0W8</accession>
<keyword evidence="7" id="KW-1133">Transmembrane helix</keyword>
<comment type="pathway">
    <text evidence="2">Glycan metabolism.</text>
</comment>
<evidence type="ECO:0000256" key="1">
    <source>
        <dbReference type="ARBA" id="ARBA00004323"/>
    </source>
</evidence>
<dbReference type="PANTHER" id="PTHR20961:SF5">
    <property type="entry name" value="GLYCOSYLTRANSFERASE-RELATED"/>
    <property type="match status" value="1"/>
</dbReference>
<evidence type="ECO:0000256" key="6">
    <source>
        <dbReference type="SAM" id="MobiDB-lite"/>
    </source>
</evidence>
<evidence type="ECO:0000256" key="4">
    <source>
        <dbReference type="ARBA" id="ARBA00022679"/>
    </source>
</evidence>
<proteinExistence type="predicted"/>
<evidence type="ECO:0000256" key="3">
    <source>
        <dbReference type="ARBA" id="ARBA00022676"/>
    </source>
</evidence>
<keyword evidence="10" id="KW-1185">Reference proteome</keyword>
<dbReference type="AlphaFoldDB" id="A0A9Q0C0W8"/>
<keyword evidence="3" id="KW-0328">Glycosyltransferase</keyword>
<dbReference type="EMBL" id="JAMQYH010000005">
    <property type="protein sequence ID" value="KAJ1684859.1"/>
    <property type="molecule type" value="Genomic_DNA"/>
</dbReference>
<keyword evidence="7" id="KW-0812">Transmembrane</keyword>
<dbReference type="InterPro" id="IPR049625">
    <property type="entry name" value="Glyco_transf_61_cat"/>
</dbReference>